<feature type="domain" description="NfeD-like C-terminal" evidence="6">
    <location>
        <begin position="86"/>
        <end position="144"/>
    </location>
</feature>
<dbReference type="EMBL" id="JADJNC010000014">
    <property type="protein sequence ID" value="MBK7423374.1"/>
    <property type="molecule type" value="Genomic_DNA"/>
</dbReference>
<dbReference type="InterPro" id="IPR002810">
    <property type="entry name" value="NfeD-like_C"/>
</dbReference>
<dbReference type="GO" id="GO:0005886">
    <property type="term" value="C:plasma membrane"/>
    <property type="evidence" value="ECO:0007669"/>
    <property type="project" value="TreeGrafter"/>
</dbReference>
<evidence type="ECO:0000313" key="8">
    <source>
        <dbReference type="Proteomes" id="UP000886602"/>
    </source>
</evidence>
<evidence type="ECO:0000259" key="6">
    <source>
        <dbReference type="Pfam" id="PF01957"/>
    </source>
</evidence>
<dbReference type="InterPro" id="IPR052165">
    <property type="entry name" value="Membrane_assoc_protease"/>
</dbReference>
<dbReference type="InterPro" id="IPR012340">
    <property type="entry name" value="NA-bd_OB-fold"/>
</dbReference>
<sequence length="147" mass="16200">MILEWWHWMILGLCLAMAELAVPAFFIVWFGIGAVGVAIVLLLVPDLAVATQMLLWAGLSTLLVFIWFRHLRPRTVTRVGTSAASVAGEVGVLVTDINPEIRGQVRFQKPVLGSDVWECYADVSIKAGERVRILVVEGNFIKVEAAK</sequence>
<comment type="caution">
    <text evidence="7">The sequence shown here is derived from an EMBL/GenBank/DDBJ whole genome shotgun (WGS) entry which is preliminary data.</text>
</comment>
<evidence type="ECO:0000313" key="7">
    <source>
        <dbReference type="EMBL" id="MBK7423374.1"/>
    </source>
</evidence>
<proteinExistence type="predicted"/>
<keyword evidence="4 5" id="KW-0472">Membrane</keyword>
<evidence type="ECO:0000256" key="2">
    <source>
        <dbReference type="ARBA" id="ARBA00022692"/>
    </source>
</evidence>
<accession>A0A9D7FFJ8</accession>
<dbReference type="Gene3D" id="2.40.50.140">
    <property type="entry name" value="Nucleic acid-binding proteins"/>
    <property type="match status" value="1"/>
</dbReference>
<keyword evidence="3 5" id="KW-1133">Transmembrane helix</keyword>
<keyword evidence="2 5" id="KW-0812">Transmembrane</keyword>
<dbReference type="PANTHER" id="PTHR33507:SF3">
    <property type="entry name" value="INNER MEMBRANE PROTEIN YBBJ"/>
    <property type="match status" value="1"/>
</dbReference>
<name>A0A9D7FFJ8_9RHOO</name>
<dbReference type="PANTHER" id="PTHR33507">
    <property type="entry name" value="INNER MEMBRANE PROTEIN YBBJ"/>
    <property type="match status" value="1"/>
</dbReference>
<dbReference type="Proteomes" id="UP000886602">
    <property type="component" value="Unassembled WGS sequence"/>
</dbReference>
<evidence type="ECO:0000256" key="4">
    <source>
        <dbReference type="ARBA" id="ARBA00023136"/>
    </source>
</evidence>
<organism evidence="7 8">
    <name type="scientific">Candidatus Propionivibrio dominans</name>
    <dbReference type="NCBI Taxonomy" id="2954373"/>
    <lineage>
        <taxon>Bacteria</taxon>
        <taxon>Pseudomonadati</taxon>
        <taxon>Pseudomonadota</taxon>
        <taxon>Betaproteobacteria</taxon>
        <taxon>Rhodocyclales</taxon>
        <taxon>Rhodocyclaceae</taxon>
        <taxon>Propionivibrio</taxon>
    </lineage>
</organism>
<evidence type="ECO:0000256" key="5">
    <source>
        <dbReference type="SAM" id="Phobius"/>
    </source>
</evidence>
<dbReference type="Pfam" id="PF01957">
    <property type="entry name" value="NfeD"/>
    <property type="match status" value="1"/>
</dbReference>
<evidence type="ECO:0000256" key="3">
    <source>
        <dbReference type="ARBA" id="ARBA00022989"/>
    </source>
</evidence>
<comment type="subcellular location">
    <subcellularLocation>
        <location evidence="1">Membrane</location>
        <topology evidence="1">Multi-pass membrane protein</topology>
    </subcellularLocation>
</comment>
<feature type="transmembrane region" description="Helical" evidence="5">
    <location>
        <begin position="49"/>
        <end position="68"/>
    </location>
</feature>
<gene>
    <name evidence="7" type="ORF">IPJ48_09920</name>
</gene>
<dbReference type="SUPFAM" id="SSF141322">
    <property type="entry name" value="NfeD domain-like"/>
    <property type="match status" value="1"/>
</dbReference>
<protein>
    <submittedName>
        <fullName evidence="7">NfeD family protein</fullName>
    </submittedName>
</protein>
<evidence type="ECO:0000256" key="1">
    <source>
        <dbReference type="ARBA" id="ARBA00004141"/>
    </source>
</evidence>
<reference evidence="7" key="1">
    <citation type="submission" date="2020-10" db="EMBL/GenBank/DDBJ databases">
        <title>Connecting structure to function with the recovery of over 1000 high-quality activated sludge metagenome-assembled genomes encoding full-length rRNA genes using long-read sequencing.</title>
        <authorList>
            <person name="Singleton C.M."/>
            <person name="Petriglieri F."/>
            <person name="Kristensen J.M."/>
            <person name="Kirkegaard R.H."/>
            <person name="Michaelsen T.Y."/>
            <person name="Andersen M.H."/>
            <person name="Karst S.M."/>
            <person name="Dueholm M.S."/>
            <person name="Nielsen P.H."/>
            <person name="Albertsen M."/>
        </authorList>
    </citation>
    <scope>NUCLEOTIDE SEQUENCE</scope>
    <source>
        <strain evidence="7">EsbW_18-Q3-R4-48_MAXAC.044</strain>
    </source>
</reference>
<feature type="transmembrane region" description="Helical" evidence="5">
    <location>
        <begin position="20"/>
        <end position="43"/>
    </location>
</feature>
<dbReference type="AlphaFoldDB" id="A0A9D7FFJ8"/>